<evidence type="ECO:0000256" key="4">
    <source>
        <dbReference type="ARBA" id="ARBA00023163"/>
    </source>
</evidence>
<dbReference type="PROSITE" id="PS50931">
    <property type="entry name" value="HTH_LYSR"/>
    <property type="match status" value="1"/>
</dbReference>
<dbReference type="GO" id="GO:0003677">
    <property type="term" value="F:DNA binding"/>
    <property type="evidence" value="ECO:0007669"/>
    <property type="project" value="UniProtKB-KW"/>
</dbReference>
<dbReference type="FunFam" id="1.10.10.10:FF:000001">
    <property type="entry name" value="LysR family transcriptional regulator"/>
    <property type="match status" value="1"/>
</dbReference>
<evidence type="ECO:0000256" key="1">
    <source>
        <dbReference type="ARBA" id="ARBA00009437"/>
    </source>
</evidence>
<dbReference type="InterPro" id="IPR005119">
    <property type="entry name" value="LysR_subst-bd"/>
</dbReference>
<keyword evidence="2" id="KW-0805">Transcription regulation</keyword>
<dbReference type="InterPro" id="IPR050950">
    <property type="entry name" value="HTH-type_LysR_regulators"/>
</dbReference>
<organism evidence="6 7">
    <name type="scientific">Pigmentiphaga aceris</name>
    <dbReference type="NCBI Taxonomy" id="1940612"/>
    <lineage>
        <taxon>Bacteria</taxon>
        <taxon>Pseudomonadati</taxon>
        <taxon>Pseudomonadota</taxon>
        <taxon>Betaproteobacteria</taxon>
        <taxon>Burkholderiales</taxon>
        <taxon>Alcaligenaceae</taxon>
        <taxon>Pigmentiphaga</taxon>
    </lineage>
</organism>
<dbReference type="InterPro" id="IPR036390">
    <property type="entry name" value="WH_DNA-bd_sf"/>
</dbReference>
<dbReference type="OrthoDB" id="9785974at2"/>
<dbReference type="RefSeq" id="WP_148816851.1">
    <property type="nucleotide sequence ID" value="NZ_CP043046.1"/>
</dbReference>
<dbReference type="Pfam" id="PF03466">
    <property type="entry name" value="LysR_substrate"/>
    <property type="match status" value="1"/>
</dbReference>
<gene>
    <name evidence="6" type="ORF">FXN63_19655</name>
</gene>
<evidence type="ECO:0000256" key="2">
    <source>
        <dbReference type="ARBA" id="ARBA00023015"/>
    </source>
</evidence>
<dbReference type="SUPFAM" id="SSF53850">
    <property type="entry name" value="Periplasmic binding protein-like II"/>
    <property type="match status" value="1"/>
</dbReference>
<evidence type="ECO:0000313" key="6">
    <source>
        <dbReference type="EMBL" id="QEI07804.1"/>
    </source>
</evidence>
<dbReference type="GO" id="GO:0005829">
    <property type="term" value="C:cytosol"/>
    <property type="evidence" value="ECO:0007669"/>
    <property type="project" value="TreeGrafter"/>
</dbReference>
<name>A0A5C0B1Q1_9BURK</name>
<proteinExistence type="inferred from homology"/>
<accession>A0A5C0B1Q1</accession>
<dbReference type="InterPro" id="IPR000847">
    <property type="entry name" value="LysR_HTH_N"/>
</dbReference>
<dbReference type="PANTHER" id="PTHR30419:SF2">
    <property type="entry name" value="LYSR FAMILY TRANSCRIPTIONAL REGULATOR"/>
    <property type="match status" value="1"/>
</dbReference>
<dbReference type="PANTHER" id="PTHR30419">
    <property type="entry name" value="HTH-TYPE TRANSCRIPTIONAL REGULATOR YBHD"/>
    <property type="match status" value="1"/>
</dbReference>
<dbReference type="EMBL" id="CP043046">
    <property type="protein sequence ID" value="QEI07804.1"/>
    <property type="molecule type" value="Genomic_DNA"/>
</dbReference>
<feature type="domain" description="HTH lysR-type" evidence="5">
    <location>
        <begin position="10"/>
        <end position="62"/>
    </location>
</feature>
<comment type="similarity">
    <text evidence="1">Belongs to the LysR transcriptional regulatory family.</text>
</comment>
<evidence type="ECO:0000259" key="5">
    <source>
        <dbReference type="PROSITE" id="PS50931"/>
    </source>
</evidence>
<dbReference type="Gene3D" id="1.10.10.10">
    <property type="entry name" value="Winged helix-like DNA-binding domain superfamily/Winged helix DNA-binding domain"/>
    <property type="match status" value="1"/>
</dbReference>
<dbReference type="SUPFAM" id="SSF46785">
    <property type="entry name" value="Winged helix' DNA-binding domain"/>
    <property type="match status" value="1"/>
</dbReference>
<dbReference type="AlphaFoldDB" id="A0A5C0B1Q1"/>
<dbReference type="KEGG" id="pacr:FXN63_19655"/>
<reference evidence="6 7" key="1">
    <citation type="submission" date="2019-08" db="EMBL/GenBank/DDBJ databases">
        <title>Amphibian skin-associated Pigmentiphaga: genome sequence and occurrence across geography and hosts.</title>
        <authorList>
            <person name="Bletz M.C."/>
            <person name="Bunk B."/>
            <person name="Sproeer C."/>
            <person name="Biwer P."/>
            <person name="Reiter S."/>
            <person name="Rabemananjara F.C.E."/>
            <person name="Schulz S."/>
            <person name="Overmann J."/>
            <person name="Vences M."/>
        </authorList>
    </citation>
    <scope>NUCLEOTIDE SEQUENCE [LARGE SCALE GENOMIC DNA]</scope>
    <source>
        <strain evidence="6 7">Mada1488</strain>
    </source>
</reference>
<dbReference type="InterPro" id="IPR036388">
    <property type="entry name" value="WH-like_DNA-bd_sf"/>
</dbReference>
<dbReference type="GO" id="GO:0003700">
    <property type="term" value="F:DNA-binding transcription factor activity"/>
    <property type="evidence" value="ECO:0007669"/>
    <property type="project" value="InterPro"/>
</dbReference>
<dbReference type="Pfam" id="PF00126">
    <property type="entry name" value="HTH_1"/>
    <property type="match status" value="1"/>
</dbReference>
<evidence type="ECO:0000313" key="7">
    <source>
        <dbReference type="Proteomes" id="UP000325161"/>
    </source>
</evidence>
<keyword evidence="7" id="KW-1185">Reference proteome</keyword>
<dbReference type="Gene3D" id="3.40.190.290">
    <property type="match status" value="1"/>
</dbReference>
<sequence length="308" mass="33658">MSWKTDPVTLRYFVAVCEEGAIAHAAEREFIAASAISKRIAEMEADIGTPLLLRSQRGVVPTVAGKALLRHARHVLQGIDHMHAEMREHGQGARGVVRVLANISSIAGSLPDTLTAFLLAHPKIRVEVDAPVSAEIVRGVAEGEADIGICRDVVDTSGLEVFPHHPDHLMLAVLRTHPLASQTQVDFVDTLRYEQIGVNTNSPITAMQVRMAANLGHELQFRLRVATIDAALRAVKGGLGLVLLPRETLRHYGGIEDLRIIALRDEWTRRHLLLCVRRVNDLSPAARLLFDALRASAAQDEPELGTQG</sequence>
<keyword evidence="4" id="KW-0804">Transcription</keyword>
<evidence type="ECO:0000256" key="3">
    <source>
        <dbReference type="ARBA" id="ARBA00023125"/>
    </source>
</evidence>
<dbReference type="Proteomes" id="UP000325161">
    <property type="component" value="Chromosome"/>
</dbReference>
<keyword evidence="3" id="KW-0238">DNA-binding</keyword>
<protein>
    <submittedName>
        <fullName evidence="6">LysR family transcriptional regulator</fullName>
    </submittedName>
</protein>